<dbReference type="Pfam" id="PF00646">
    <property type="entry name" value="F-box"/>
    <property type="match status" value="1"/>
</dbReference>
<evidence type="ECO:0000256" key="1">
    <source>
        <dbReference type="SAM" id="MobiDB-lite"/>
    </source>
</evidence>
<protein>
    <recommendedName>
        <fullName evidence="2">F-box domain-containing protein</fullName>
    </recommendedName>
</protein>
<feature type="domain" description="F-box" evidence="2">
    <location>
        <begin position="53"/>
        <end position="102"/>
    </location>
</feature>
<feature type="region of interest" description="Disordered" evidence="1">
    <location>
        <begin position="1"/>
        <end position="43"/>
    </location>
</feature>
<dbReference type="AlphaFoldDB" id="A0A9P5Y483"/>
<reference evidence="3" key="1">
    <citation type="submission" date="2020-11" db="EMBL/GenBank/DDBJ databases">
        <authorList>
            <consortium name="DOE Joint Genome Institute"/>
            <person name="Ahrendt S."/>
            <person name="Riley R."/>
            <person name="Andreopoulos W."/>
            <person name="Labutti K."/>
            <person name="Pangilinan J."/>
            <person name="Ruiz-Duenas F.J."/>
            <person name="Barrasa J.M."/>
            <person name="Sanchez-Garcia M."/>
            <person name="Camarero S."/>
            <person name="Miyauchi S."/>
            <person name="Serrano A."/>
            <person name="Linde D."/>
            <person name="Babiker R."/>
            <person name="Drula E."/>
            <person name="Ayuso-Fernandez I."/>
            <person name="Pacheco R."/>
            <person name="Padilla G."/>
            <person name="Ferreira P."/>
            <person name="Barriuso J."/>
            <person name="Kellner H."/>
            <person name="Castanera R."/>
            <person name="Alfaro M."/>
            <person name="Ramirez L."/>
            <person name="Pisabarro A.G."/>
            <person name="Kuo A."/>
            <person name="Tritt A."/>
            <person name="Lipzen A."/>
            <person name="He G."/>
            <person name="Yan M."/>
            <person name="Ng V."/>
            <person name="Cullen D."/>
            <person name="Martin F."/>
            <person name="Rosso M.-N."/>
            <person name="Henrissat B."/>
            <person name="Hibbett D."/>
            <person name="Martinez A.T."/>
            <person name="Grigoriev I.V."/>
        </authorList>
    </citation>
    <scope>NUCLEOTIDE SEQUENCE</scope>
    <source>
        <strain evidence="3">CBS 247.69</strain>
    </source>
</reference>
<proteinExistence type="predicted"/>
<evidence type="ECO:0000259" key="2">
    <source>
        <dbReference type="PROSITE" id="PS50181"/>
    </source>
</evidence>
<gene>
    <name evidence="3" type="ORF">BDZ94DRAFT_1220801</name>
</gene>
<sequence>MNATPEKDAKRPQKRFKITASNGSGISRENSNHLELDPSTSSQPKRVTVKGRLAALLSLPLDVLFEIFGHLLPQDILHLSRLTKEFRNLILAKSARPIWKDAFANIPELPMCPQEMSLPAWADLVFGSHCHSCFSSKTRNVDFILRVRLCAPCAKFCLIPAKQFETGRKMDKVILRCVPFTSKWSGRTGSFCMAKAKDAFKQQLHNRQHEDINAFVQGKKAEIKAREEHGKACKAWYDEAVKLKAAEVDKVRRKRKEAIIIKLIGMGFKSEVEYLKQLENPKCQDPPVTMLLLGDHPDVKISKPLTERMWNNMQGSMIDYMHELQQYRIKDDRHKVKQARKDLAIQQWYSYRQKHLEKPFVPSPVDILEWDEVKRIVKLPSDVKVPIEKFEALFDESLIDFIHDWKKHELRKLSACCPRDIPRPPFPCHLSRLQLAVCVFTCQGGVHELEYEFIPDIYYPMWYPEFLHHPCNSICMKHQFEGKHNEALDRNANLSVKHYIRHCRRKAWSSEQLSFDEKASRVVRGILGGCGLDPETTSAVALDKLDPRLVCLKCSFGAKPDGERRFSVWSWRNAVQHCMKSHFGDSQIRWQKLMDASASEAKVLEAKERIKKGLETTPERIWRCTRCMDLPFDLGLMSMEVIRTHCQSDHGRPEHQLAQGKDYYRALECPPKQPLVVKIIPKEVTPTIET</sequence>
<evidence type="ECO:0000313" key="3">
    <source>
        <dbReference type="EMBL" id="KAF9461968.1"/>
    </source>
</evidence>
<feature type="compositionally biased region" description="Basic and acidic residues" evidence="1">
    <location>
        <begin position="1"/>
        <end position="11"/>
    </location>
</feature>
<name>A0A9P5Y483_9AGAR</name>
<organism evidence="3 4">
    <name type="scientific">Collybia nuda</name>
    <dbReference type="NCBI Taxonomy" id="64659"/>
    <lineage>
        <taxon>Eukaryota</taxon>
        <taxon>Fungi</taxon>
        <taxon>Dikarya</taxon>
        <taxon>Basidiomycota</taxon>
        <taxon>Agaricomycotina</taxon>
        <taxon>Agaricomycetes</taxon>
        <taxon>Agaricomycetidae</taxon>
        <taxon>Agaricales</taxon>
        <taxon>Tricholomatineae</taxon>
        <taxon>Clitocybaceae</taxon>
        <taxon>Collybia</taxon>
    </lineage>
</organism>
<dbReference type="PROSITE" id="PS50181">
    <property type="entry name" value="FBOX"/>
    <property type="match status" value="1"/>
</dbReference>
<dbReference type="EMBL" id="MU150277">
    <property type="protein sequence ID" value="KAF9461968.1"/>
    <property type="molecule type" value="Genomic_DNA"/>
</dbReference>
<keyword evidence="4" id="KW-1185">Reference proteome</keyword>
<feature type="compositionally biased region" description="Polar residues" evidence="1">
    <location>
        <begin position="19"/>
        <end position="29"/>
    </location>
</feature>
<dbReference type="InterPro" id="IPR036047">
    <property type="entry name" value="F-box-like_dom_sf"/>
</dbReference>
<evidence type="ECO:0000313" key="4">
    <source>
        <dbReference type="Proteomes" id="UP000807353"/>
    </source>
</evidence>
<comment type="caution">
    <text evidence="3">The sequence shown here is derived from an EMBL/GenBank/DDBJ whole genome shotgun (WGS) entry which is preliminary data.</text>
</comment>
<accession>A0A9P5Y483</accession>
<dbReference type="OrthoDB" id="2322499at2759"/>
<dbReference type="SUPFAM" id="SSF81383">
    <property type="entry name" value="F-box domain"/>
    <property type="match status" value="1"/>
</dbReference>
<dbReference type="Proteomes" id="UP000807353">
    <property type="component" value="Unassembled WGS sequence"/>
</dbReference>
<dbReference type="SMART" id="SM00256">
    <property type="entry name" value="FBOX"/>
    <property type="match status" value="1"/>
</dbReference>
<dbReference type="InterPro" id="IPR001810">
    <property type="entry name" value="F-box_dom"/>
</dbReference>